<organism evidence="2 3">
    <name type="scientific">Meganyctiphanes norvegica</name>
    <name type="common">Northern krill</name>
    <name type="synonym">Thysanopoda norvegica</name>
    <dbReference type="NCBI Taxonomy" id="48144"/>
    <lineage>
        <taxon>Eukaryota</taxon>
        <taxon>Metazoa</taxon>
        <taxon>Ecdysozoa</taxon>
        <taxon>Arthropoda</taxon>
        <taxon>Crustacea</taxon>
        <taxon>Multicrustacea</taxon>
        <taxon>Malacostraca</taxon>
        <taxon>Eumalacostraca</taxon>
        <taxon>Eucarida</taxon>
        <taxon>Euphausiacea</taxon>
        <taxon>Euphausiidae</taxon>
        <taxon>Meganyctiphanes</taxon>
    </lineage>
</organism>
<comment type="caution">
    <text evidence="2">The sequence shown here is derived from an EMBL/GenBank/DDBJ whole genome shotgun (WGS) entry which is preliminary data.</text>
</comment>
<keyword evidence="1" id="KW-0812">Transmembrane</keyword>
<keyword evidence="1" id="KW-1133">Transmembrane helix</keyword>
<proteinExistence type="predicted"/>
<gene>
    <name evidence="2" type="ORF">MNOR_LOCUS28573</name>
</gene>
<dbReference type="SUPFAM" id="SSF81321">
    <property type="entry name" value="Family A G protein-coupled receptor-like"/>
    <property type="match status" value="1"/>
</dbReference>
<evidence type="ECO:0000313" key="3">
    <source>
        <dbReference type="Proteomes" id="UP001497623"/>
    </source>
</evidence>
<dbReference type="Proteomes" id="UP001497623">
    <property type="component" value="Unassembled WGS sequence"/>
</dbReference>
<feature type="transmembrane region" description="Helical" evidence="1">
    <location>
        <begin position="86"/>
        <end position="106"/>
    </location>
</feature>
<protein>
    <recommendedName>
        <fullName evidence="4">Gustatory receptor</fullName>
    </recommendedName>
</protein>
<accession>A0AAV2RVT5</accession>
<feature type="transmembrane region" description="Helical" evidence="1">
    <location>
        <begin position="44"/>
        <end position="66"/>
    </location>
</feature>
<evidence type="ECO:0000256" key="1">
    <source>
        <dbReference type="SAM" id="Phobius"/>
    </source>
</evidence>
<evidence type="ECO:0000313" key="2">
    <source>
        <dbReference type="EMBL" id="CAL4140116.1"/>
    </source>
</evidence>
<evidence type="ECO:0008006" key="4">
    <source>
        <dbReference type="Google" id="ProtNLM"/>
    </source>
</evidence>
<reference evidence="2 3" key="1">
    <citation type="submission" date="2024-05" db="EMBL/GenBank/DDBJ databases">
        <authorList>
            <person name="Wallberg A."/>
        </authorList>
    </citation>
    <scope>NUCLEOTIDE SEQUENCE [LARGE SCALE GENOMIC DNA]</scope>
</reference>
<dbReference type="AlphaFoldDB" id="A0AAV2RVT5"/>
<keyword evidence="1" id="KW-0472">Membrane</keyword>
<dbReference type="Gene3D" id="1.20.1070.10">
    <property type="entry name" value="Rhodopsin 7-helix transmembrane proteins"/>
    <property type="match status" value="1"/>
</dbReference>
<name>A0AAV2RVT5_MEGNR</name>
<dbReference type="EMBL" id="CAXKWB010031732">
    <property type="protein sequence ID" value="CAL4140116.1"/>
    <property type="molecule type" value="Genomic_DNA"/>
</dbReference>
<feature type="non-terminal residue" evidence="2">
    <location>
        <position position="1"/>
    </location>
</feature>
<keyword evidence="3" id="KW-1185">Reference proteome</keyword>
<sequence>TILMTFGCFSILYKIWRNKMKLKNLGMPKELVTQRTLELWRSTAVLLGLLILYLVCVVPVCITNMIAILNSDHSHDQEVKNIKTGIGVYMIYWIQYGINFLVYACGNPKIRKAHRQLPVLFKEKLMKLWFSKDKQDHELKTGSYRIGPAIISVTRFENNIKDELSQGISIYNIIKNNTSTYKRPESWPVTIPKETKEVKDKFGTFSSEMSWVSSNNTLESILTSKKSRIDLSVNALFKMGNPASEKSLQLPKFKRCKANDAEKHSKSEDEINCKEIYFEYC</sequence>